<protein>
    <submittedName>
        <fullName evidence="1">Uncharacterized protein</fullName>
    </submittedName>
</protein>
<gene>
    <name evidence="1" type="ORF">EGW08_012755</name>
</gene>
<evidence type="ECO:0000313" key="2">
    <source>
        <dbReference type="Proteomes" id="UP000271974"/>
    </source>
</evidence>
<dbReference type="AlphaFoldDB" id="A0A3S0ZP64"/>
<accession>A0A3S0ZP64</accession>
<feature type="non-terminal residue" evidence="1">
    <location>
        <position position="1"/>
    </location>
</feature>
<sequence>LTRVYEESYCTGNLADSQSVFARFETCKARHEYQIRSNMSNARICRLVRRTRNCDRRYVRRRCGNLFNWFIDIMWVNRAQSFYPQCVNLLQNNRHPLPPTYAGVDADACSELRTCKSNIFNGVPDGTFRFAFANSRPANISGWNNIWLPSCK</sequence>
<comment type="caution">
    <text evidence="1">The sequence shown here is derived from an EMBL/GenBank/DDBJ whole genome shotgun (WGS) entry which is preliminary data.</text>
</comment>
<dbReference type="EMBL" id="RQTK01000448">
    <property type="protein sequence ID" value="RUS79487.1"/>
    <property type="molecule type" value="Genomic_DNA"/>
</dbReference>
<organism evidence="1 2">
    <name type="scientific">Elysia chlorotica</name>
    <name type="common">Eastern emerald elysia</name>
    <name type="synonym">Sea slug</name>
    <dbReference type="NCBI Taxonomy" id="188477"/>
    <lineage>
        <taxon>Eukaryota</taxon>
        <taxon>Metazoa</taxon>
        <taxon>Spiralia</taxon>
        <taxon>Lophotrochozoa</taxon>
        <taxon>Mollusca</taxon>
        <taxon>Gastropoda</taxon>
        <taxon>Heterobranchia</taxon>
        <taxon>Euthyneura</taxon>
        <taxon>Panpulmonata</taxon>
        <taxon>Sacoglossa</taxon>
        <taxon>Placobranchoidea</taxon>
        <taxon>Plakobranchidae</taxon>
        <taxon>Elysia</taxon>
    </lineage>
</organism>
<reference evidence="1 2" key="1">
    <citation type="submission" date="2019-01" db="EMBL/GenBank/DDBJ databases">
        <title>A draft genome assembly of the solar-powered sea slug Elysia chlorotica.</title>
        <authorList>
            <person name="Cai H."/>
            <person name="Li Q."/>
            <person name="Fang X."/>
            <person name="Li J."/>
            <person name="Curtis N.E."/>
            <person name="Altenburger A."/>
            <person name="Shibata T."/>
            <person name="Feng M."/>
            <person name="Maeda T."/>
            <person name="Schwartz J.A."/>
            <person name="Shigenobu S."/>
            <person name="Lundholm N."/>
            <person name="Nishiyama T."/>
            <person name="Yang H."/>
            <person name="Hasebe M."/>
            <person name="Li S."/>
            <person name="Pierce S.K."/>
            <person name="Wang J."/>
        </authorList>
    </citation>
    <scope>NUCLEOTIDE SEQUENCE [LARGE SCALE GENOMIC DNA]</scope>
    <source>
        <strain evidence="1">EC2010</strain>
        <tissue evidence="1">Whole organism of an adult</tissue>
    </source>
</reference>
<dbReference type="Proteomes" id="UP000271974">
    <property type="component" value="Unassembled WGS sequence"/>
</dbReference>
<proteinExistence type="predicted"/>
<name>A0A3S0ZP64_ELYCH</name>
<evidence type="ECO:0000313" key="1">
    <source>
        <dbReference type="EMBL" id="RUS79487.1"/>
    </source>
</evidence>
<keyword evidence="2" id="KW-1185">Reference proteome</keyword>